<accession>C6CAT6</accession>
<dbReference type="Pfam" id="PF02203">
    <property type="entry name" value="TarH"/>
    <property type="match status" value="1"/>
</dbReference>
<dbReference type="InterPro" id="IPR035440">
    <property type="entry name" value="4HB_MCP_dom_sf"/>
</dbReference>
<evidence type="ECO:0000256" key="10">
    <source>
        <dbReference type="ARBA" id="ARBA00029447"/>
    </source>
</evidence>
<keyword evidence="3" id="KW-0488">Methylation</keyword>
<dbReference type="eggNOG" id="COG0840">
    <property type="taxonomic scope" value="Bacteria"/>
</dbReference>
<feature type="domain" description="Methyl-accepting transducer" evidence="13">
    <location>
        <begin position="273"/>
        <end position="502"/>
    </location>
</feature>
<feature type="transmembrane region" description="Helical" evidence="12">
    <location>
        <begin position="193"/>
        <end position="214"/>
    </location>
</feature>
<proteinExistence type="inferred from homology"/>
<dbReference type="InterPro" id="IPR004089">
    <property type="entry name" value="MCPsignal_dom"/>
</dbReference>
<evidence type="ECO:0000256" key="5">
    <source>
        <dbReference type="ARBA" id="ARBA00022519"/>
    </source>
</evidence>
<dbReference type="Gene3D" id="1.10.287.950">
    <property type="entry name" value="Methyl-accepting chemotaxis protein"/>
    <property type="match status" value="1"/>
</dbReference>
<name>C6CAT6_MUSP7</name>
<evidence type="ECO:0000256" key="4">
    <source>
        <dbReference type="ARBA" id="ARBA00022500"/>
    </source>
</evidence>
<evidence type="ECO:0000256" key="7">
    <source>
        <dbReference type="ARBA" id="ARBA00022989"/>
    </source>
</evidence>
<evidence type="ECO:0000313" key="15">
    <source>
        <dbReference type="EMBL" id="ACS84636.1"/>
    </source>
</evidence>
<dbReference type="InterPro" id="IPR003122">
    <property type="entry name" value="Tar_rcpt_lig-bd"/>
</dbReference>
<keyword evidence="4" id="KW-0145">Chemotaxis</keyword>
<dbReference type="AlphaFoldDB" id="C6CAT6"/>
<gene>
    <name evidence="15" type="ordered locus">Dd703_0826</name>
</gene>
<evidence type="ECO:0000256" key="12">
    <source>
        <dbReference type="SAM" id="Phobius"/>
    </source>
</evidence>
<evidence type="ECO:0000256" key="6">
    <source>
        <dbReference type="ARBA" id="ARBA00022692"/>
    </source>
</evidence>
<dbReference type="HOGENOM" id="CLU_000445_107_16_6"/>
<dbReference type="CDD" id="cd11386">
    <property type="entry name" value="MCP_signal"/>
    <property type="match status" value="1"/>
</dbReference>
<dbReference type="SUPFAM" id="SSF47170">
    <property type="entry name" value="Aspartate receptor, ligand-binding domain"/>
    <property type="match status" value="1"/>
</dbReference>
<evidence type="ECO:0000256" key="8">
    <source>
        <dbReference type="ARBA" id="ARBA00023136"/>
    </source>
</evidence>
<dbReference type="PROSITE" id="PS50111">
    <property type="entry name" value="CHEMOTAXIS_TRANSDUC_2"/>
    <property type="match status" value="1"/>
</dbReference>
<dbReference type="EMBL" id="CP001654">
    <property type="protein sequence ID" value="ACS84636.1"/>
    <property type="molecule type" value="Genomic_DNA"/>
</dbReference>
<dbReference type="InterPro" id="IPR004090">
    <property type="entry name" value="Chemotax_Me-accpt_rcpt"/>
</dbReference>
<dbReference type="InterPro" id="IPR003660">
    <property type="entry name" value="HAMP_dom"/>
</dbReference>
<keyword evidence="9 11" id="KW-0807">Transducer</keyword>
<protein>
    <submittedName>
        <fullName evidence="15">Methyl-accepting chemotaxis sensory transducer</fullName>
    </submittedName>
</protein>
<feature type="domain" description="HAMP" evidence="14">
    <location>
        <begin position="216"/>
        <end position="268"/>
    </location>
</feature>
<dbReference type="SMART" id="SM00304">
    <property type="entry name" value="HAMP"/>
    <property type="match status" value="1"/>
</dbReference>
<comment type="similarity">
    <text evidence="10">Belongs to the methyl-accepting chemotaxis (MCP) protein family.</text>
</comment>
<dbReference type="FunFam" id="1.10.287.950:FF:000001">
    <property type="entry name" value="Methyl-accepting chemotaxis sensory transducer"/>
    <property type="match status" value="1"/>
</dbReference>
<keyword evidence="5" id="KW-0997">Cell inner membrane</keyword>
<evidence type="ECO:0000259" key="13">
    <source>
        <dbReference type="PROSITE" id="PS50111"/>
    </source>
</evidence>
<dbReference type="PRINTS" id="PR00260">
    <property type="entry name" value="CHEMTRNSDUCR"/>
</dbReference>
<dbReference type="SUPFAM" id="SSF58104">
    <property type="entry name" value="Methyl-accepting chemotaxis protein (MCP) signaling domain"/>
    <property type="match status" value="1"/>
</dbReference>
<dbReference type="PANTHER" id="PTHR43531:SF14">
    <property type="entry name" value="METHYL-ACCEPTING CHEMOTAXIS PROTEIN I-RELATED"/>
    <property type="match status" value="1"/>
</dbReference>
<evidence type="ECO:0000256" key="11">
    <source>
        <dbReference type="PROSITE-ProRule" id="PRU00284"/>
    </source>
</evidence>
<keyword evidence="16" id="KW-1185">Reference proteome</keyword>
<dbReference type="PROSITE" id="PS50885">
    <property type="entry name" value="HAMP"/>
    <property type="match status" value="1"/>
</dbReference>
<dbReference type="GO" id="GO:0004888">
    <property type="term" value="F:transmembrane signaling receptor activity"/>
    <property type="evidence" value="ECO:0007669"/>
    <property type="project" value="InterPro"/>
</dbReference>
<evidence type="ECO:0000259" key="14">
    <source>
        <dbReference type="PROSITE" id="PS50885"/>
    </source>
</evidence>
<dbReference type="Proteomes" id="UP000002734">
    <property type="component" value="Chromosome"/>
</dbReference>
<keyword evidence="6 12" id="KW-0812">Transmembrane</keyword>
<dbReference type="Pfam" id="PF00672">
    <property type="entry name" value="HAMP"/>
    <property type="match status" value="1"/>
</dbReference>
<sequence>MLKNIRVRHSLLALVGAMLLLLAIVVGIGTSAISQGNRSLVSIDKIQGKELSALSASYIATLRARTAAAQAVRLYETGQIDQAKETLSRAEKYLALSRQEMDRFLGYGTVTQRGAELAGQIKISYGAYISKGMEPLLAALQKEYLDEYYTVMQEALPPLSIDAENAIRNFSDFAQQVGENMVTQAEEVASSRLIIMGIAFVIAVLMVVLAWGAIRHLILLPLDGSVRQLEAIAAGDLSRPIEDGGRNEIGRLIQAMKTMQQALAGAVSRVRDAGSQIDIGTSELASGNNHLAERTEESAASLEQTASSMEQLAATVKLNAENADQAYLLAQQVSTIAGKGSEAVGQMLEKMGLISATAARVADILAMIDGIAFQTNILALNAAVEAARAGEQGRGFAVVAGEVRSLAQRSAQSAKEIRLLMEDSQRQVNDGSDIARVAGETMNDVTRAVNQVTALMHEISTAVHEQSNGIEQVNQAVAQMDEVAQQNASLVEESAAATRSLEEQARELAASMALFRLERQDAVAALGRF</sequence>
<dbReference type="InterPro" id="IPR051310">
    <property type="entry name" value="MCP_chemotaxis"/>
</dbReference>
<dbReference type="STRING" id="579405.Dd703_0826"/>
<comment type="subcellular location">
    <subcellularLocation>
        <location evidence="1">Cell inner membrane</location>
        <topology evidence="1">Multi-pass membrane protein</topology>
    </subcellularLocation>
</comment>
<dbReference type="SMART" id="SM00283">
    <property type="entry name" value="MA"/>
    <property type="match status" value="1"/>
</dbReference>
<dbReference type="Pfam" id="PF00015">
    <property type="entry name" value="MCPsignal"/>
    <property type="match status" value="1"/>
</dbReference>
<dbReference type="GO" id="GO:0005886">
    <property type="term" value="C:plasma membrane"/>
    <property type="evidence" value="ECO:0007669"/>
    <property type="project" value="UniProtKB-SubCell"/>
</dbReference>
<keyword evidence="7 12" id="KW-1133">Transmembrane helix</keyword>
<evidence type="ECO:0000256" key="1">
    <source>
        <dbReference type="ARBA" id="ARBA00004429"/>
    </source>
</evidence>
<dbReference type="Gene3D" id="1.20.120.30">
    <property type="entry name" value="Aspartate receptor, ligand-binding domain"/>
    <property type="match status" value="1"/>
</dbReference>
<reference evidence="15" key="1">
    <citation type="submission" date="2009-06" db="EMBL/GenBank/DDBJ databases">
        <title>Complete sequence of Dickeya dadantii Ech703.</title>
        <authorList>
            <consortium name="US DOE Joint Genome Institute"/>
            <person name="Lucas S."/>
            <person name="Copeland A."/>
            <person name="Lapidus A."/>
            <person name="Glavina del Rio T."/>
            <person name="Dalin E."/>
            <person name="Tice H."/>
            <person name="Bruce D."/>
            <person name="Goodwin L."/>
            <person name="Pitluck S."/>
            <person name="Chertkov O."/>
            <person name="Brettin T."/>
            <person name="Detter J.C."/>
            <person name="Han C."/>
            <person name="Larimer F."/>
            <person name="Land M."/>
            <person name="Hauser L."/>
            <person name="Kyrpides N."/>
            <person name="Mikhailova N."/>
            <person name="Balakrishnan V."/>
            <person name="Glasner J."/>
            <person name="Perna N.T."/>
        </authorList>
    </citation>
    <scope>NUCLEOTIDE SEQUENCE [LARGE SCALE GENOMIC DNA]</scope>
    <source>
        <strain evidence="15">Ech703</strain>
    </source>
</reference>
<dbReference type="CDD" id="cd06225">
    <property type="entry name" value="HAMP"/>
    <property type="match status" value="1"/>
</dbReference>
<keyword evidence="2" id="KW-1003">Cell membrane</keyword>
<dbReference type="PANTHER" id="PTHR43531">
    <property type="entry name" value="PROTEIN ICFG"/>
    <property type="match status" value="1"/>
</dbReference>
<organism evidence="15 16">
    <name type="scientific">Musicola paradisiaca (strain Ech703)</name>
    <name type="common">Dickeya paradisiaca</name>
    <name type="synonym">Dickeya dadantii</name>
    <dbReference type="NCBI Taxonomy" id="579405"/>
    <lineage>
        <taxon>Bacteria</taxon>
        <taxon>Pseudomonadati</taxon>
        <taxon>Pseudomonadota</taxon>
        <taxon>Gammaproteobacteria</taxon>
        <taxon>Enterobacterales</taxon>
        <taxon>Pectobacteriaceae</taxon>
        <taxon>Musicola</taxon>
    </lineage>
</organism>
<dbReference type="GO" id="GO:0006935">
    <property type="term" value="P:chemotaxis"/>
    <property type="evidence" value="ECO:0007669"/>
    <property type="project" value="UniProtKB-KW"/>
</dbReference>
<evidence type="ECO:0000256" key="3">
    <source>
        <dbReference type="ARBA" id="ARBA00022481"/>
    </source>
</evidence>
<dbReference type="KEGG" id="dda:Dd703_0826"/>
<dbReference type="GO" id="GO:0007165">
    <property type="term" value="P:signal transduction"/>
    <property type="evidence" value="ECO:0007669"/>
    <property type="project" value="UniProtKB-KW"/>
</dbReference>
<evidence type="ECO:0000256" key="2">
    <source>
        <dbReference type="ARBA" id="ARBA00022475"/>
    </source>
</evidence>
<evidence type="ECO:0000256" key="9">
    <source>
        <dbReference type="ARBA" id="ARBA00023224"/>
    </source>
</evidence>
<evidence type="ECO:0000313" key="16">
    <source>
        <dbReference type="Proteomes" id="UP000002734"/>
    </source>
</evidence>
<dbReference type="RefSeq" id="WP_012764454.1">
    <property type="nucleotide sequence ID" value="NC_012880.1"/>
</dbReference>
<keyword evidence="8 12" id="KW-0472">Membrane</keyword>